<dbReference type="EMBL" id="PNEN01000474">
    <property type="protein sequence ID" value="PPJ58077.1"/>
    <property type="molecule type" value="Genomic_DNA"/>
</dbReference>
<proteinExistence type="predicted"/>
<feature type="signal peptide" evidence="1">
    <location>
        <begin position="1"/>
        <end position="16"/>
    </location>
</feature>
<keyword evidence="1" id="KW-0732">Signal</keyword>
<protein>
    <submittedName>
        <fullName evidence="2">Uncharacterized protein</fullName>
    </submittedName>
</protein>
<accession>A0A2S6CED5</accession>
<comment type="caution">
    <text evidence="2">The sequence shown here is derived from an EMBL/GenBank/DDBJ whole genome shotgun (WGS) entry which is preliminary data.</text>
</comment>
<sequence>MRLLLLLGGLAAQAAADMITVATTFTGPAPIDTPFPTNNNLAALETPPGLKCFDDRKPWPCYGVGHGVLNDAINWFCGYSSGLVLTNAMDEYNGTWQYEPDLGFLPFQGTGSGPFLLGEQGSITVSISVIGDKCDLARVIPADTCSGYLHIPVNSCDTEGYDHKHGGYIDVGCVRYSIQPNPSVATIIAYVSRQERDHQKMCWVDGNPTPPTQTPAV</sequence>
<dbReference type="AlphaFoldDB" id="A0A2S6CED5"/>
<name>A0A2S6CED5_9PEZI</name>
<dbReference type="OrthoDB" id="3647343at2759"/>
<evidence type="ECO:0000313" key="3">
    <source>
        <dbReference type="Proteomes" id="UP000237631"/>
    </source>
</evidence>
<reference evidence="3" key="1">
    <citation type="journal article" date="2017" name="bioRxiv">
        <title>Conservation of a gene cluster reveals novel cercosporin biosynthetic mechanisms and extends production to the genus Colletotrichum.</title>
        <authorList>
            <person name="de Jonge R."/>
            <person name="Ebert M.K."/>
            <person name="Huitt-Roehl C.R."/>
            <person name="Pal P."/>
            <person name="Suttle J.C."/>
            <person name="Spanner R.E."/>
            <person name="Neubauer J.D."/>
            <person name="Jurick W.M.II."/>
            <person name="Stott K.A."/>
            <person name="Secor G.A."/>
            <person name="Thomma B.P.H.J."/>
            <person name="Van de Peer Y."/>
            <person name="Townsend C.A."/>
            <person name="Bolton M.D."/>
        </authorList>
    </citation>
    <scope>NUCLEOTIDE SEQUENCE [LARGE SCALE GENOMIC DNA]</scope>
    <source>
        <strain evidence="3">CBS538.71</strain>
    </source>
</reference>
<gene>
    <name evidence="2" type="ORF">CBER1_05286</name>
</gene>
<organism evidence="2 3">
    <name type="scientific">Cercospora berteroae</name>
    <dbReference type="NCBI Taxonomy" id="357750"/>
    <lineage>
        <taxon>Eukaryota</taxon>
        <taxon>Fungi</taxon>
        <taxon>Dikarya</taxon>
        <taxon>Ascomycota</taxon>
        <taxon>Pezizomycotina</taxon>
        <taxon>Dothideomycetes</taxon>
        <taxon>Dothideomycetidae</taxon>
        <taxon>Mycosphaerellales</taxon>
        <taxon>Mycosphaerellaceae</taxon>
        <taxon>Cercospora</taxon>
    </lineage>
</organism>
<feature type="chain" id="PRO_5015398505" evidence="1">
    <location>
        <begin position="17"/>
        <end position="217"/>
    </location>
</feature>
<dbReference type="Proteomes" id="UP000237631">
    <property type="component" value="Unassembled WGS sequence"/>
</dbReference>
<evidence type="ECO:0000256" key="1">
    <source>
        <dbReference type="SAM" id="SignalP"/>
    </source>
</evidence>
<evidence type="ECO:0000313" key="2">
    <source>
        <dbReference type="EMBL" id="PPJ58077.1"/>
    </source>
</evidence>
<keyword evidence="3" id="KW-1185">Reference proteome</keyword>